<dbReference type="RefSeq" id="WP_340348099.1">
    <property type="nucleotide sequence ID" value="NZ_JBBKZT010000033.1"/>
</dbReference>
<protein>
    <recommendedName>
        <fullName evidence="4">DUF4019 domain-containing protein</fullName>
    </recommendedName>
</protein>
<name>A0ABU8WXD1_9BURK</name>
<dbReference type="Proteomes" id="UP001385892">
    <property type="component" value="Unassembled WGS sequence"/>
</dbReference>
<organism evidence="2 3">
    <name type="scientific">Variovorax rhizosphaerae</name>
    <dbReference type="NCBI Taxonomy" id="1836200"/>
    <lineage>
        <taxon>Bacteria</taxon>
        <taxon>Pseudomonadati</taxon>
        <taxon>Pseudomonadota</taxon>
        <taxon>Betaproteobacteria</taxon>
        <taxon>Burkholderiales</taxon>
        <taxon>Comamonadaceae</taxon>
        <taxon>Variovorax</taxon>
    </lineage>
</organism>
<evidence type="ECO:0000313" key="2">
    <source>
        <dbReference type="EMBL" id="MEJ8852192.1"/>
    </source>
</evidence>
<feature type="region of interest" description="Disordered" evidence="1">
    <location>
        <begin position="24"/>
        <end position="43"/>
    </location>
</feature>
<dbReference type="PROSITE" id="PS51257">
    <property type="entry name" value="PROKAR_LIPOPROTEIN"/>
    <property type="match status" value="1"/>
</dbReference>
<reference evidence="2 3" key="1">
    <citation type="submission" date="2024-03" db="EMBL/GenBank/DDBJ databases">
        <title>Novel species of the genus Variovorax.</title>
        <authorList>
            <person name="Liu Q."/>
            <person name="Xin Y.-H."/>
        </authorList>
    </citation>
    <scope>NUCLEOTIDE SEQUENCE [LARGE SCALE GENOMIC DNA]</scope>
    <source>
        <strain evidence="2 3">KACC 18900</strain>
    </source>
</reference>
<dbReference type="EMBL" id="JBBKZT010000033">
    <property type="protein sequence ID" value="MEJ8852192.1"/>
    <property type="molecule type" value="Genomic_DNA"/>
</dbReference>
<gene>
    <name evidence="2" type="ORF">WKW82_36575</name>
</gene>
<proteinExistence type="predicted"/>
<evidence type="ECO:0008006" key="4">
    <source>
        <dbReference type="Google" id="ProtNLM"/>
    </source>
</evidence>
<evidence type="ECO:0000313" key="3">
    <source>
        <dbReference type="Proteomes" id="UP001385892"/>
    </source>
</evidence>
<sequence>MKTTAAALLAATFVVTGCIVPPGSQTKNNGSSPATSSRNAQMLQPTEAQDAKLASALRQQATNKDTSAAIAESSDVISKFLRINSCITGYNASALNAFAAPGKNFPSFNYLNAPIPLMRYHDKGSCATVLRIQGWQMPTKNALQFEVVYTSDASGETIKMSNEVVRQPTGAWLFTR</sequence>
<keyword evidence="3" id="KW-1185">Reference proteome</keyword>
<comment type="caution">
    <text evidence="2">The sequence shown here is derived from an EMBL/GenBank/DDBJ whole genome shotgun (WGS) entry which is preliminary data.</text>
</comment>
<accession>A0ABU8WXD1</accession>
<evidence type="ECO:0000256" key="1">
    <source>
        <dbReference type="SAM" id="MobiDB-lite"/>
    </source>
</evidence>